<feature type="transmembrane region" description="Helical" evidence="6">
    <location>
        <begin position="127"/>
        <end position="150"/>
    </location>
</feature>
<dbReference type="PANTHER" id="PTHR21324:SF2">
    <property type="entry name" value="EG:22E5.9 PROTEIN"/>
    <property type="match status" value="1"/>
</dbReference>
<dbReference type="AlphaFoldDB" id="A0AA85JPW0"/>
<evidence type="ECO:0000256" key="4">
    <source>
        <dbReference type="ARBA" id="ARBA00022989"/>
    </source>
</evidence>
<dbReference type="InterPro" id="IPR019402">
    <property type="entry name" value="CWH43_N"/>
</dbReference>
<feature type="transmembrane region" description="Helical" evidence="6">
    <location>
        <begin position="12"/>
        <end position="33"/>
    </location>
</feature>
<reference evidence="8" key="1">
    <citation type="submission" date="2022-06" db="EMBL/GenBank/DDBJ databases">
        <authorList>
            <person name="Berger JAMES D."/>
            <person name="Berger JAMES D."/>
        </authorList>
    </citation>
    <scope>NUCLEOTIDE SEQUENCE [LARGE SCALE GENOMIC DNA]</scope>
</reference>
<reference evidence="9" key="2">
    <citation type="submission" date="2023-11" db="UniProtKB">
        <authorList>
            <consortium name="WormBaseParasite"/>
        </authorList>
    </citation>
    <scope>IDENTIFICATION</scope>
</reference>
<name>A0AA85JPW0_TRIRE</name>
<protein>
    <recommendedName>
        <fullName evidence="7">CWH43-like N-terminal domain-containing protein</fullName>
    </recommendedName>
</protein>
<organism evidence="8 9">
    <name type="scientific">Trichobilharzia regenti</name>
    <name type="common">Nasal bird schistosome</name>
    <dbReference type="NCBI Taxonomy" id="157069"/>
    <lineage>
        <taxon>Eukaryota</taxon>
        <taxon>Metazoa</taxon>
        <taxon>Spiralia</taxon>
        <taxon>Lophotrochozoa</taxon>
        <taxon>Platyhelminthes</taxon>
        <taxon>Trematoda</taxon>
        <taxon>Digenea</taxon>
        <taxon>Strigeidida</taxon>
        <taxon>Schistosomatoidea</taxon>
        <taxon>Schistosomatidae</taxon>
        <taxon>Trichobilharzia</taxon>
    </lineage>
</organism>
<dbReference type="Pfam" id="PF10277">
    <property type="entry name" value="Frag1"/>
    <property type="match status" value="1"/>
</dbReference>
<evidence type="ECO:0000313" key="9">
    <source>
        <dbReference type="WBParaSite" id="TREG1_45560.1"/>
    </source>
</evidence>
<keyword evidence="4 6" id="KW-1133">Transmembrane helix</keyword>
<proteinExistence type="inferred from homology"/>
<feature type="transmembrane region" description="Helical" evidence="6">
    <location>
        <begin position="53"/>
        <end position="74"/>
    </location>
</feature>
<evidence type="ECO:0000256" key="1">
    <source>
        <dbReference type="ARBA" id="ARBA00004127"/>
    </source>
</evidence>
<dbReference type="GO" id="GO:0012505">
    <property type="term" value="C:endomembrane system"/>
    <property type="evidence" value="ECO:0007669"/>
    <property type="project" value="UniProtKB-SubCell"/>
</dbReference>
<comment type="subcellular location">
    <subcellularLocation>
        <location evidence="1">Endomembrane system</location>
        <topology evidence="1">Multi-pass membrane protein</topology>
    </subcellularLocation>
</comment>
<keyword evidence="8" id="KW-1185">Reference proteome</keyword>
<evidence type="ECO:0000256" key="6">
    <source>
        <dbReference type="SAM" id="Phobius"/>
    </source>
</evidence>
<evidence type="ECO:0000256" key="3">
    <source>
        <dbReference type="ARBA" id="ARBA00022692"/>
    </source>
</evidence>
<feature type="transmembrane region" description="Helical" evidence="6">
    <location>
        <begin position="162"/>
        <end position="185"/>
    </location>
</feature>
<keyword evidence="5 6" id="KW-0472">Membrane</keyword>
<evidence type="ECO:0000256" key="2">
    <source>
        <dbReference type="ARBA" id="ARBA00006565"/>
    </source>
</evidence>
<dbReference type="PANTHER" id="PTHR21324">
    <property type="entry name" value="FASTING-INDUCIBLE INTEGRAL MEMBRANE PROTEIN TM6P1-RELATED"/>
    <property type="match status" value="1"/>
</dbReference>
<dbReference type="WBParaSite" id="TREG1_45560.1">
    <property type="protein sequence ID" value="TREG1_45560.1"/>
    <property type="gene ID" value="TREG1_45560"/>
</dbReference>
<evidence type="ECO:0000256" key="5">
    <source>
        <dbReference type="ARBA" id="ARBA00023136"/>
    </source>
</evidence>
<dbReference type="InterPro" id="IPR050911">
    <property type="entry name" value="DRAM/TMEM150_Autophagy_Mod"/>
</dbReference>
<dbReference type="Proteomes" id="UP000050795">
    <property type="component" value="Unassembled WGS sequence"/>
</dbReference>
<feature type="transmembrane region" description="Helical" evidence="6">
    <location>
        <begin position="86"/>
        <end position="115"/>
    </location>
</feature>
<evidence type="ECO:0000313" key="8">
    <source>
        <dbReference type="Proteomes" id="UP000050795"/>
    </source>
</evidence>
<evidence type="ECO:0000259" key="7">
    <source>
        <dbReference type="Pfam" id="PF10277"/>
    </source>
</evidence>
<keyword evidence="3 6" id="KW-0812">Transmembrane</keyword>
<comment type="similarity">
    <text evidence="2">Belongs to the DRAM/TMEM150 family.</text>
</comment>
<accession>A0AA85JPW0</accession>
<feature type="domain" description="CWH43-like N-terminal" evidence="7">
    <location>
        <begin position="11"/>
        <end position="229"/>
    </location>
</feature>
<sequence>MEWPKFYPSRIPLFAVIHASVLCVIMVFIVISYDQIPVVPYVSSLGVNPPEKYFFIYSSGVFAVLNIISQWFWYLMMRRRLVERNAWSMVSGLLCIIILIAFAISSISIIGLAIIDTKTDNRTHYHLALMNFCSHLISIPLGALLILYSFRPWKWFFLARLIVWIQMILGAFFFVYFNQIGLLIMEAEDGFLVKPHEPGYEEFKWSAVGEWFVVLGIIETSFITSLELRNYEREIAYGWRRSTRSWRV</sequence>